<reference evidence="2" key="1">
    <citation type="submission" date="2022-11" db="UniProtKB">
        <authorList>
            <consortium name="WormBaseParasite"/>
        </authorList>
    </citation>
    <scope>IDENTIFICATION</scope>
</reference>
<name>A0A915EZ53_9CEST</name>
<sequence>QEQILRTKCISYGAIFRALVGVGEQGSDSSLKTMNTKKKQPLLFMRFQYDDIRIRDKSMIVALRLRENQPSLLNDKAREKATLDWQAFTIEDRFKRLYIDTCNNIYIHPRQG</sequence>
<dbReference type="AlphaFoldDB" id="A0A915EZ53"/>
<evidence type="ECO:0000313" key="2">
    <source>
        <dbReference type="WBParaSite" id="maker-E.canG7_contigs_4976-snap-gene-0.14-mRNA-1"/>
    </source>
</evidence>
<protein>
    <submittedName>
        <fullName evidence="2">Uncharacterized protein</fullName>
    </submittedName>
</protein>
<keyword evidence="1" id="KW-1185">Reference proteome</keyword>
<dbReference type="Proteomes" id="UP000887562">
    <property type="component" value="Unplaced"/>
</dbReference>
<evidence type="ECO:0000313" key="1">
    <source>
        <dbReference type="Proteomes" id="UP000887562"/>
    </source>
</evidence>
<organism evidence="1 2">
    <name type="scientific">Echinococcus canadensis</name>
    <dbReference type="NCBI Taxonomy" id="519352"/>
    <lineage>
        <taxon>Eukaryota</taxon>
        <taxon>Metazoa</taxon>
        <taxon>Spiralia</taxon>
        <taxon>Lophotrochozoa</taxon>
        <taxon>Platyhelminthes</taxon>
        <taxon>Cestoda</taxon>
        <taxon>Eucestoda</taxon>
        <taxon>Cyclophyllidea</taxon>
        <taxon>Taeniidae</taxon>
        <taxon>Echinococcus</taxon>
        <taxon>Echinococcus canadensis group</taxon>
    </lineage>
</organism>
<dbReference type="WBParaSite" id="maker-E.canG7_contigs_4976-snap-gene-0.14-mRNA-1">
    <property type="protein sequence ID" value="maker-E.canG7_contigs_4976-snap-gene-0.14-mRNA-1"/>
    <property type="gene ID" value="EcG7_07049"/>
</dbReference>
<accession>A0A915EZ53</accession>
<proteinExistence type="predicted"/>